<evidence type="ECO:0000313" key="2">
    <source>
        <dbReference type="EMBL" id="MDQ0491479.1"/>
    </source>
</evidence>
<accession>A0ABU0KPY4</accession>
<sequence>MTGRNQKAASRSGSWQPTTNSVSRPASYAVPPAGTRATPA</sequence>
<reference evidence="2 3" key="1">
    <citation type="submission" date="2023-07" db="EMBL/GenBank/DDBJ databases">
        <title>Genomic Encyclopedia of Type Strains, Phase IV (KMG-IV): sequencing the most valuable type-strain genomes for metagenomic binning, comparative biology and taxonomic classification.</title>
        <authorList>
            <person name="Goeker M."/>
        </authorList>
    </citation>
    <scope>NUCLEOTIDE SEQUENCE [LARGE SCALE GENOMIC DNA]</scope>
    <source>
        <strain evidence="2 3">DSM 40573</strain>
    </source>
</reference>
<organism evidence="2 3">
    <name type="scientific">Streptomyces thermodiastaticus</name>
    <dbReference type="NCBI Taxonomy" id="44061"/>
    <lineage>
        <taxon>Bacteria</taxon>
        <taxon>Bacillati</taxon>
        <taxon>Actinomycetota</taxon>
        <taxon>Actinomycetes</taxon>
        <taxon>Kitasatosporales</taxon>
        <taxon>Streptomycetaceae</taxon>
        <taxon>Streptomyces</taxon>
    </lineage>
</organism>
<gene>
    <name evidence="2" type="ORF">QO019_006376</name>
</gene>
<name>A0ABU0KPY4_9ACTN</name>
<proteinExistence type="predicted"/>
<dbReference type="EMBL" id="JAUSWC010000033">
    <property type="protein sequence ID" value="MDQ0491479.1"/>
    <property type="molecule type" value="Genomic_DNA"/>
</dbReference>
<feature type="compositionally biased region" description="Polar residues" evidence="1">
    <location>
        <begin position="1"/>
        <end position="24"/>
    </location>
</feature>
<feature type="region of interest" description="Disordered" evidence="1">
    <location>
        <begin position="1"/>
        <end position="40"/>
    </location>
</feature>
<comment type="caution">
    <text evidence="2">The sequence shown here is derived from an EMBL/GenBank/DDBJ whole genome shotgun (WGS) entry which is preliminary data.</text>
</comment>
<keyword evidence="3" id="KW-1185">Reference proteome</keyword>
<evidence type="ECO:0000256" key="1">
    <source>
        <dbReference type="SAM" id="MobiDB-lite"/>
    </source>
</evidence>
<protein>
    <submittedName>
        <fullName evidence="2">Uncharacterized protein</fullName>
    </submittedName>
</protein>
<evidence type="ECO:0000313" key="3">
    <source>
        <dbReference type="Proteomes" id="UP001236795"/>
    </source>
</evidence>
<dbReference type="Proteomes" id="UP001236795">
    <property type="component" value="Unassembled WGS sequence"/>
</dbReference>